<dbReference type="SMART" id="SM00534">
    <property type="entry name" value="MUTSac"/>
    <property type="match status" value="1"/>
</dbReference>
<feature type="compositionally biased region" description="Polar residues" evidence="12">
    <location>
        <begin position="1"/>
        <end position="19"/>
    </location>
</feature>
<comment type="caution">
    <text evidence="14">The sequence shown here is derived from an EMBL/GenBank/DDBJ whole genome shotgun (WGS) entry which is preliminary data.</text>
</comment>
<evidence type="ECO:0000256" key="7">
    <source>
        <dbReference type="ARBA" id="ARBA00023125"/>
    </source>
</evidence>
<comment type="similarity">
    <text evidence="3">Belongs to the DNA mismatch repair MutS family.</text>
</comment>
<protein>
    <recommendedName>
        <fullName evidence="10">DNA mismatch repair protein MSH5</fullName>
    </recommendedName>
    <alternativeName>
        <fullName evidence="11">MutS protein homolog 5</fullName>
    </alternativeName>
</protein>
<dbReference type="GO" id="GO:0006298">
    <property type="term" value="P:mismatch repair"/>
    <property type="evidence" value="ECO:0007669"/>
    <property type="project" value="InterPro"/>
</dbReference>
<evidence type="ECO:0000256" key="3">
    <source>
        <dbReference type="ARBA" id="ARBA00006271"/>
    </source>
</evidence>
<dbReference type="AlphaFoldDB" id="A0AAD5WQZ0"/>
<dbReference type="FunFam" id="3.40.50.300:FF:001067">
    <property type="entry name" value="DNA mismatch repair protein MSH5"/>
    <property type="match status" value="1"/>
</dbReference>
<dbReference type="Proteomes" id="UP001201980">
    <property type="component" value="Unassembled WGS sequence"/>
</dbReference>
<accession>A0AAD5WQZ0</accession>
<keyword evidence="8" id="KW-0539">Nucleus</keyword>
<proteinExistence type="inferred from homology"/>
<dbReference type="GO" id="GO:0030983">
    <property type="term" value="F:mismatched DNA binding"/>
    <property type="evidence" value="ECO:0007669"/>
    <property type="project" value="InterPro"/>
</dbReference>
<dbReference type="Gene3D" id="3.40.50.300">
    <property type="entry name" value="P-loop containing nucleotide triphosphate hydrolases"/>
    <property type="match status" value="1"/>
</dbReference>
<dbReference type="GO" id="GO:0140664">
    <property type="term" value="F:ATP-dependent DNA damage sensor activity"/>
    <property type="evidence" value="ECO:0007669"/>
    <property type="project" value="InterPro"/>
</dbReference>
<feature type="region of interest" description="Disordered" evidence="12">
    <location>
        <begin position="197"/>
        <end position="216"/>
    </location>
</feature>
<dbReference type="SMART" id="SM00533">
    <property type="entry name" value="MUTSd"/>
    <property type="match status" value="1"/>
</dbReference>
<evidence type="ECO:0000256" key="2">
    <source>
        <dbReference type="ARBA" id="ARBA00004286"/>
    </source>
</evidence>
<reference evidence="14" key="1">
    <citation type="submission" date="2022-07" db="EMBL/GenBank/DDBJ databases">
        <title>Draft genome sequence of Zalerion maritima ATCC 34329, a (micro)plastics degrading marine fungus.</title>
        <authorList>
            <person name="Paco A."/>
            <person name="Goncalves M.F.M."/>
            <person name="Rocha-Santos T.A.P."/>
            <person name="Alves A."/>
        </authorList>
    </citation>
    <scope>NUCLEOTIDE SEQUENCE</scope>
    <source>
        <strain evidence="14">ATCC 34329</strain>
    </source>
</reference>
<dbReference type="Gene3D" id="1.10.1420.10">
    <property type="match status" value="1"/>
</dbReference>
<dbReference type="Pfam" id="PF00488">
    <property type="entry name" value="MutS_V"/>
    <property type="match status" value="1"/>
</dbReference>
<dbReference type="GO" id="GO:0005634">
    <property type="term" value="C:nucleus"/>
    <property type="evidence" value="ECO:0007669"/>
    <property type="project" value="UniProtKB-SubCell"/>
</dbReference>
<comment type="subcellular location">
    <subcellularLocation>
        <location evidence="2">Chromosome</location>
    </subcellularLocation>
    <subcellularLocation>
        <location evidence="1">Nucleus</location>
    </subcellularLocation>
</comment>
<feature type="region of interest" description="Disordered" evidence="12">
    <location>
        <begin position="1"/>
        <end position="71"/>
    </location>
</feature>
<organism evidence="14 15">
    <name type="scientific">Zalerion maritima</name>
    <dbReference type="NCBI Taxonomy" id="339359"/>
    <lineage>
        <taxon>Eukaryota</taxon>
        <taxon>Fungi</taxon>
        <taxon>Dikarya</taxon>
        <taxon>Ascomycota</taxon>
        <taxon>Pezizomycotina</taxon>
        <taxon>Sordariomycetes</taxon>
        <taxon>Lulworthiomycetidae</taxon>
        <taxon>Lulworthiales</taxon>
        <taxon>Lulworthiaceae</taxon>
        <taxon>Zalerion</taxon>
    </lineage>
</organism>
<name>A0AAD5WQZ0_9PEZI</name>
<feature type="domain" description="DNA mismatch repair proteins mutS family" evidence="13">
    <location>
        <begin position="761"/>
        <end position="777"/>
    </location>
</feature>
<keyword evidence="7" id="KW-0238">DNA-binding</keyword>
<dbReference type="InterPro" id="IPR007696">
    <property type="entry name" value="DNA_mismatch_repair_MutS_core"/>
</dbReference>
<dbReference type="EMBL" id="JAKWBI020000190">
    <property type="protein sequence ID" value="KAJ2899717.1"/>
    <property type="molecule type" value="Genomic_DNA"/>
</dbReference>
<evidence type="ECO:0000313" key="14">
    <source>
        <dbReference type="EMBL" id="KAJ2899717.1"/>
    </source>
</evidence>
<keyword evidence="15" id="KW-1185">Reference proteome</keyword>
<evidence type="ECO:0000256" key="5">
    <source>
        <dbReference type="ARBA" id="ARBA00022741"/>
    </source>
</evidence>
<keyword evidence="9" id="KW-0469">Meiosis</keyword>
<evidence type="ECO:0000256" key="4">
    <source>
        <dbReference type="ARBA" id="ARBA00022454"/>
    </source>
</evidence>
<dbReference type="PROSITE" id="PS00486">
    <property type="entry name" value="DNA_MISMATCH_REPAIR_2"/>
    <property type="match status" value="1"/>
</dbReference>
<evidence type="ECO:0000256" key="8">
    <source>
        <dbReference type="ARBA" id="ARBA00023242"/>
    </source>
</evidence>
<dbReference type="InterPro" id="IPR000432">
    <property type="entry name" value="DNA_mismatch_repair_MutS_C"/>
</dbReference>
<evidence type="ECO:0000256" key="10">
    <source>
        <dbReference type="ARBA" id="ARBA00073549"/>
    </source>
</evidence>
<keyword evidence="5" id="KW-0547">Nucleotide-binding</keyword>
<dbReference type="CDD" id="cd03281">
    <property type="entry name" value="ABC_MSH5_euk"/>
    <property type="match status" value="1"/>
</dbReference>
<evidence type="ECO:0000256" key="11">
    <source>
        <dbReference type="ARBA" id="ARBA00077470"/>
    </source>
</evidence>
<dbReference type="PANTHER" id="PTHR11361">
    <property type="entry name" value="DNA MISMATCH REPAIR PROTEIN MUTS FAMILY MEMBER"/>
    <property type="match status" value="1"/>
</dbReference>
<evidence type="ECO:0000256" key="6">
    <source>
        <dbReference type="ARBA" id="ARBA00022840"/>
    </source>
</evidence>
<dbReference type="SUPFAM" id="SSF48334">
    <property type="entry name" value="DNA repair protein MutS, domain III"/>
    <property type="match status" value="1"/>
</dbReference>
<dbReference type="SUPFAM" id="SSF52540">
    <property type="entry name" value="P-loop containing nucleoside triphosphate hydrolases"/>
    <property type="match status" value="1"/>
</dbReference>
<dbReference type="GO" id="GO:0051026">
    <property type="term" value="P:chiasma assembly"/>
    <property type="evidence" value="ECO:0007669"/>
    <property type="project" value="TreeGrafter"/>
</dbReference>
<evidence type="ECO:0000256" key="12">
    <source>
        <dbReference type="SAM" id="MobiDB-lite"/>
    </source>
</evidence>
<keyword evidence="6" id="KW-0067">ATP-binding</keyword>
<dbReference type="Pfam" id="PF05192">
    <property type="entry name" value="MutS_III"/>
    <property type="match status" value="1"/>
</dbReference>
<sequence>MASFNTPIASDPNPSSTPIGNLERQGPASNYITGDPFGSSPSQPRRIHPGSANIDALDPASQDDADSLSNQDSDALGEVIMATDIAKSRNQDAGRAGCAYYVAAQETLYLIDDVVDGVDIVELMLSHAQPTTVIVTTHASRDMVTLLSRHASHPVNASDDSNRGAYILRQIGSGEFSYEAAIQRLLTVAPFRQSSESGFLSNGPGESNHESPDGSLDFGRGKLMNLGALINLDSTISVGCAGAVLGDLQRKRAAQYPSVYEGRDEHEEQPASFVVKGIEMLSFADYMFVNGDTLAALQIMGSEAHPNRYSQTSKESLSLFGLFKPHAVTYEGRFKLRQMFLRPSIDLAVIHERQRTISTFLHPENQETIDSIHRELMKIPNVRTMMAYLRRGIDFPSQGASSMKRSVWAALATFSGVFLQINDRFQHLSGAKRLHILPRTLYSISRDAIVQVGEIIGRTIDFEQSQDRLRTAVARGVDPDLDAMKREYDGMERFLTDMATNVNREIPQWAQKHVQHCIFFPQIGFLTVVVLDPETGRGRYEGDGSRDPSWDFLFEADGNAYYKNEWMRDLDSRFGDMYCAILDREIELLHDIAVQVLEHEKVIIAAYNACGELDSLVALALGARLYNWTQPRVVDEKMIEIREGRHALQERVVQSFIPNDCKIEQGVTVELVQGSQPDRPSILVLTGPNHSGKSIYLKQVALIVYLAHIGSHVPATRAVIGLTDRLLTRISTRESICRDQSAFAIDLKQVAFSLSFATKRSLVLVDEFGKGTGPADGAGLITALLQHFQGLGPACPRVLAATHFHEVFENGFVKPGPSLRLAHMEVRLDLGTTPDEDDVTYMYKLRDGRSSSSFGSWCARMNGVEDEVVKRAESIVLLLSRNEDLACVSANLTEQQAGALQESEELARRFLELDFSKPISKESGPAPRDVLGSVLNR</sequence>
<dbReference type="InterPro" id="IPR036187">
    <property type="entry name" value="DNA_mismatch_repair_MutS_sf"/>
</dbReference>
<dbReference type="GO" id="GO:0005524">
    <property type="term" value="F:ATP binding"/>
    <property type="evidence" value="ECO:0007669"/>
    <property type="project" value="UniProtKB-KW"/>
</dbReference>
<dbReference type="InterPro" id="IPR045076">
    <property type="entry name" value="MutS"/>
</dbReference>
<keyword evidence="4" id="KW-0158">Chromosome</keyword>
<evidence type="ECO:0000313" key="15">
    <source>
        <dbReference type="Proteomes" id="UP001201980"/>
    </source>
</evidence>
<dbReference type="PANTHER" id="PTHR11361:SF20">
    <property type="entry name" value="MUTS PROTEIN HOMOLOG 5"/>
    <property type="match status" value="1"/>
</dbReference>
<dbReference type="InterPro" id="IPR027417">
    <property type="entry name" value="P-loop_NTPase"/>
</dbReference>
<evidence type="ECO:0000259" key="13">
    <source>
        <dbReference type="PROSITE" id="PS00486"/>
    </source>
</evidence>
<evidence type="ECO:0000256" key="1">
    <source>
        <dbReference type="ARBA" id="ARBA00004123"/>
    </source>
</evidence>
<evidence type="ECO:0000256" key="9">
    <source>
        <dbReference type="ARBA" id="ARBA00023254"/>
    </source>
</evidence>
<gene>
    <name evidence="14" type="ORF">MKZ38_002910</name>
</gene>
<dbReference type="GO" id="GO:0005694">
    <property type="term" value="C:chromosome"/>
    <property type="evidence" value="ECO:0007669"/>
    <property type="project" value="UniProtKB-SubCell"/>
</dbReference>